<gene>
    <name evidence="1" type="ORF">CTEN210_03400</name>
</gene>
<protein>
    <submittedName>
        <fullName evidence="1">Uncharacterized protein</fullName>
    </submittedName>
</protein>
<accession>A0AAD3CL74</accession>
<name>A0AAD3CL74_9STRA</name>
<reference evidence="1 2" key="1">
    <citation type="journal article" date="2021" name="Sci. Rep.">
        <title>The genome of the diatom Chaetoceros tenuissimus carries an ancient integrated fragment of an extant virus.</title>
        <authorList>
            <person name="Hongo Y."/>
            <person name="Kimura K."/>
            <person name="Takaki Y."/>
            <person name="Yoshida Y."/>
            <person name="Baba S."/>
            <person name="Kobayashi G."/>
            <person name="Nagasaki K."/>
            <person name="Hano T."/>
            <person name="Tomaru Y."/>
        </authorList>
    </citation>
    <scope>NUCLEOTIDE SEQUENCE [LARGE SCALE GENOMIC DNA]</scope>
    <source>
        <strain evidence="1 2">NIES-3715</strain>
    </source>
</reference>
<dbReference type="AlphaFoldDB" id="A0AAD3CL74"/>
<comment type="caution">
    <text evidence="1">The sequence shown here is derived from an EMBL/GenBank/DDBJ whole genome shotgun (WGS) entry which is preliminary data.</text>
</comment>
<evidence type="ECO:0000313" key="1">
    <source>
        <dbReference type="EMBL" id="GFH46926.1"/>
    </source>
</evidence>
<dbReference type="Proteomes" id="UP001054902">
    <property type="component" value="Unassembled WGS sequence"/>
</dbReference>
<evidence type="ECO:0000313" key="2">
    <source>
        <dbReference type="Proteomes" id="UP001054902"/>
    </source>
</evidence>
<dbReference type="EMBL" id="BLLK01000022">
    <property type="protein sequence ID" value="GFH46926.1"/>
    <property type="molecule type" value="Genomic_DNA"/>
</dbReference>
<organism evidence="1 2">
    <name type="scientific">Chaetoceros tenuissimus</name>
    <dbReference type="NCBI Taxonomy" id="426638"/>
    <lineage>
        <taxon>Eukaryota</taxon>
        <taxon>Sar</taxon>
        <taxon>Stramenopiles</taxon>
        <taxon>Ochrophyta</taxon>
        <taxon>Bacillariophyta</taxon>
        <taxon>Coscinodiscophyceae</taxon>
        <taxon>Chaetocerotophycidae</taxon>
        <taxon>Chaetocerotales</taxon>
        <taxon>Chaetocerotaceae</taxon>
        <taxon>Chaetoceros</taxon>
    </lineage>
</organism>
<proteinExistence type="predicted"/>
<sequence length="224" mass="25181">MFFSLLQKGPRAVIAAEISKALNEYFVVDQDAVESSLLHDARIVLRNTVLRSKQYRSLEAPNTVASISGVVEEVVFSWQWSFLSSKDSSNSKKNEGMVQDATLTINGIDMKIGLRSWECLNQDEKLLVESADEKVQEKLNKEEANAKKGFMENYIQQIVDNLTLKIQDYRFSIEVESGSSFNIHGDSIELNTISSGAVDKIEKTTPPDLVDSRNQTLQAIFRNL</sequence>
<keyword evidence="2" id="KW-1185">Reference proteome</keyword>